<dbReference type="PROSITE" id="PS50283">
    <property type="entry name" value="NA_SOLUT_SYMP_3"/>
    <property type="match status" value="1"/>
</dbReference>
<dbReference type="AlphaFoldDB" id="A0A9X2P787"/>
<evidence type="ECO:0000256" key="5">
    <source>
        <dbReference type="ARBA" id="ARBA00022847"/>
    </source>
</evidence>
<keyword evidence="8" id="KW-0915">Sodium</keyword>
<keyword evidence="3" id="KW-0813">Transport</keyword>
<feature type="transmembrane region" description="Helical" evidence="14">
    <location>
        <begin position="337"/>
        <end position="362"/>
    </location>
</feature>
<keyword evidence="12" id="KW-0739">Sodium transport</keyword>
<evidence type="ECO:0000256" key="14">
    <source>
        <dbReference type="SAM" id="Phobius"/>
    </source>
</evidence>
<keyword evidence="9" id="KW-0406">Ion transport</keyword>
<dbReference type="GO" id="GO:0005307">
    <property type="term" value="F:choline:sodium symporter activity"/>
    <property type="evidence" value="ECO:0007669"/>
    <property type="project" value="TreeGrafter"/>
</dbReference>
<dbReference type="Gene3D" id="1.20.1730.10">
    <property type="entry name" value="Sodium/glucose cotransporter"/>
    <property type="match status" value="1"/>
</dbReference>
<dbReference type="EMBL" id="JANSUY010000013">
    <property type="protein sequence ID" value="MCR9016111.1"/>
    <property type="molecule type" value="Genomic_DNA"/>
</dbReference>
<dbReference type="GO" id="GO:0008292">
    <property type="term" value="P:acetylcholine biosynthetic process"/>
    <property type="evidence" value="ECO:0007669"/>
    <property type="project" value="TreeGrafter"/>
</dbReference>
<dbReference type="InterPro" id="IPR052244">
    <property type="entry name" value="Choline_transporter"/>
</dbReference>
<dbReference type="CDD" id="cd11474">
    <property type="entry name" value="SLC5sbd_CHT"/>
    <property type="match status" value="1"/>
</dbReference>
<evidence type="ECO:0000256" key="6">
    <source>
        <dbReference type="ARBA" id="ARBA00022979"/>
    </source>
</evidence>
<evidence type="ECO:0000256" key="4">
    <source>
        <dbReference type="ARBA" id="ARBA00022692"/>
    </source>
</evidence>
<keyword evidence="16" id="KW-1185">Reference proteome</keyword>
<feature type="transmembrane region" description="Helical" evidence="14">
    <location>
        <begin position="259"/>
        <end position="278"/>
    </location>
</feature>
<feature type="transmembrane region" description="Helical" evidence="14">
    <location>
        <begin position="99"/>
        <end position="120"/>
    </location>
</feature>
<feature type="transmembrane region" description="Helical" evidence="14">
    <location>
        <begin position="182"/>
        <end position="203"/>
    </location>
</feature>
<feature type="transmembrane region" description="Helical" evidence="14">
    <location>
        <begin position="398"/>
        <end position="417"/>
    </location>
</feature>
<feature type="transmembrane region" description="Helical" evidence="14">
    <location>
        <begin position="68"/>
        <end position="87"/>
    </location>
</feature>
<feature type="transmembrane region" description="Helical" evidence="14">
    <location>
        <begin position="290"/>
        <end position="317"/>
    </location>
</feature>
<protein>
    <submittedName>
        <fullName evidence="15">Sodium:solute symporter family protein</fullName>
    </submittedName>
</protein>
<evidence type="ECO:0000256" key="13">
    <source>
        <dbReference type="RuleBase" id="RU362091"/>
    </source>
</evidence>
<dbReference type="InterPro" id="IPR038377">
    <property type="entry name" value="Na/Glc_symporter_sf"/>
</dbReference>
<keyword evidence="4 14" id="KW-0812">Transmembrane</keyword>
<evidence type="ECO:0000256" key="1">
    <source>
        <dbReference type="ARBA" id="ARBA00004141"/>
    </source>
</evidence>
<keyword evidence="11" id="KW-0325">Glycoprotein</keyword>
<keyword evidence="5" id="KW-0769">Symport</keyword>
<dbReference type="PANTHER" id="PTHR45897">
    <property type="entry name" value="HIGH-AFFINITY CHOLINE TRANSPORTER 1"/>
    <property type="match status" value="1"/>
</dbReference>
<dbReference type="Proteomes" id="UP001142175">
    <property type="component" value="Unassembled WGS sequence"/>
</dbReference>
<feature type="transmembrane region" description="Helical" evidence="14">
    <location>
        <begin position="29"/>
        <end position="47"/>
    </location>
</feature>
<comment type="subcellular location">
    <subcellularLocation>
        <location evidence="1">Membrane</location>
        <topology evidence="1">Multi-pass membrane protein</topology>
    </subcellularLocation>
</comment>
<feature type="transmembrane region" description="Helical" evidence="14">
    <location>
        <begin position="490"/>
        <end position="508"/>
    </location>
</feature>
<keyword evidence="10 14" id="KW-0472">Membrane</keyword>
<evidence type="ECO:0000313" key="16">
    <source>
        <dbReference type="Proteomes" id="UP001142175"/>
    </source>
</evidence>
<comment type="similarity">
    <text evidence="2 13">Belongs to the sodium:solute symporter (SSF) (TC 2.A.21) family.</text>
</comment>
<evidence type="ECO:0000256" key="11">
    <source>
        <dbReference type="ARBA" id="ARBA00023180"/>
    </source>
</evidence>
<dbReference type="GO" id="GO:0005886">
    <property type="term" value="C:plasma membrane"/>
    <property type="evidence" value="ECO:0007669"/>
    <property type="project" value="TreeGrafter"/>
</dbReference>
<dbReference type="Pfam" id="PF00474">
    <property type="entry name" value="SSF"/>
    <property type="match status" value="1"/>
</dbReference>
<feature type="transmembrane region" description="Helical" evidence="14">
    <location>
        <begin position="456"/>
        <end position="478"/>
    </location>
</feature>
<dbReference type="PANTHER" id="PTHR45897:SF4">
    <property type="entry name" value="HIGH-AFFINITY CHOLINE TRANSPORTER 1"/>
    <property type="match status" value="1"/>
</dbReference>
<reference evidence="15" key="1">
    <citation type="submission" date="2022-08" db="EMBL/GenBank/DDBJ databases">
        <authorList>
            <person name="Zhang D."/>
        </authorList>
    </citation>
    <scope>NUCLEOTIDE SEQUENCE</scope>
    <source>
        <strain evidence="15">XJ19-11</strain>
    </source>
</reference>
<dbReference type="InterPro" id="IPR001734">
    <property type="entry name" value="Na/solute_symporter"/>
</dbReference>
<feature type="transmembrane region" description="Helical" evidence="14">
    <location>
        <begin position="210"/>
        <end position="230"/>
    </location>
</feature>
<accession>A0A9X2P787</accession>
<evidence type="ECO:0000256" key="3">
    <source>
        <dbReference type="ARBA" id="ARBA00022448"/>
    </source>
</evidence>
<keyword evidence="6" id="KW-0530">Neurotransmitter biosynthesis</keyword>
<comment type="caution">
    <text evidence="15">The sequence shown here is derived from an EMBL/GenBank/DDBJ whole genome shotgun (WGS) entry which is preliminary data.</text>
</comment>
<proteinExistence type="inferred from homology"/>
<name>A0A9X2P787_9BACT</name>
<evidence type="ECO:0000256" key="10">
    <source>
        <dbReference type="ARBA" id="ARBA00023136"/>
    </source>
</evidence>
<dbReference type="RefSeq" id="WP_258423967.1">
    <property type="nucleotide sequence ID" value="NZ_JANSUY010000013.1"/>
</dbReference>
<evidence type="ECO:0000256" key="12">
    <source>
        <dbReference type="ARBA" id="ARBA00023201"/>
    </source>
</evidence>
<sequence length="525" mass="57388">MKKFYPTLFLIGVLIIFGMYLYWFTKAEVFWYGYVSMMVFYALIFYYGTHVAQKKESKADMMLAGRGLPLGIAIFTMSATWVGGGYINGSAEYAYGDGLVWVQAPWGYALSLMLGGLIFARKMRRHRFKTMLDPLAQRFGKQMGAVLFLPALAGEIFWTAAILVALGTTFSTVLGIDTQTSIIISAVVTIAYTAIGGLLAVALTDIIQMSILLIGLAIVVPFALSEVGGWDVAWTNYKTMKGGAATLFPSREALGSYYWYWWDYALLLIFGGIPWQVYFQRVLASKDEQIAVRLSIFAGVVCLIAAVPAVMIGIIGSNVTDWTDFGAKANLENNSMILPYVIRYLTPTVVATIGLGAIAAAVMSSIDSSILSASSLASWNVYRPLVKPNITTENLNKVIKTSIWVIGIAATLIALNVTSVYSLWVLCSDFVYCLLFPQLVTALFDKKANKIGSIAGFAVGVILRFGGGEASLGLPILIDYLMIEDGKVLFPFRTLAMLSSLLTIIVVSRLTQKWDTAKVLVKGEE</sequence>
<feature type="transmembrane region" description="Helical" evidence="14">
    <location>
        <begin position="145"/>
        <end position="170"/>
    </location>
</feature>
<gene>
    <name evidence="15" type="ORF">NU887_13780</name>
</gene>
<evidence type="ECO:0000256" key="9">
    <source>
        <dbReference type="ARBA" id="ARBA00023065"/>
    </source>
</evidence>
<feature type="transmembrane region" description="Helical" evidence="14">
    <location>
        <begin position="7"/>
        <end position="23"/>
    </location>
</feature>
<evidence type="ECO:0000256" key="2">
    <source>
        <dbReference type="ARBA" id="ARBA00006434"/>
    </source>
</evidence>
<keyword evidence="7 14" id="KW-1133">Transmembrane helix</keyword>
<evidence type="ECO:0000256" key="8">
    <source>
        <dbReference type="ARBA" id="ARBA00023053"/>
    </source>
</evidence>
<evidence type="ECO:0000313" key="15">
    <source>
        <dbReference type="EMBL" id="MCR9016111.1"/>
    </source>
</evidence>
<evidence type="ECO:0000256" key="7">
    <source>
        <dbReference type="ARBA" id="ARBA00022989"/>
    </source>
</evidence>
<organism evidence="15 16">
    <name type="scientific">Aquiflexum gelatinilyticum</name>
    <dbReference type="NCBI Taxonomy" id="2961943"/>
    <lineage>
        <taxon>Bacteria</taxon>
        <taxon>Pseudomonadati</taxon>
        <taxon>Bacteroidota</taxon>
        <taxon>Cytophagia</taxon>
        <taxon>Cytophagales</taxon>
        <taxon>Cyclobacteriaceae</taxon>
        <taxon>Aquiflexum</taxon>
    </lineage>
</organism>